<protein>
    <submittedName>
        <fullName evidence="1">Uncharacterized protein</fullName>
    </submittedName>
</protein>
<evidence type="ECO:0000313" key="2">
    <source>
        <dbReference type="Proteomes" id="UP001230649"/>
    </source>
</evidence>
<sequence>METFVMDAYVYRFLITVLETQYTHAREREAAKAEQEKRMKALLNDLREQEPMHKLACTEVSICRLNFSDIRSRVECALDRSKPLETLLAAYAFNATILNSELSPVEFEALSMGSQEQGSTKSPDKSFKGRMKSRLFDMPLTENSTKDPSPVHIVHASTMDEPKSPSSGDFTHRLKHLRQK</sequence>
<keyword evidence="2" id="KW-1185">Reference proteome</keyword>
<gene>
    <name evidence="1" type="ORF">QFC20_001547</name>
</gene>
<comment type="caution">
    <text evidence="1">The sequence shown here is derived from an EMBL/GenBank/DDBJ whole genome shotgun (WGS) entry which is preliminary data.</text>
</comment>
<dbReference type="Proteomes" id="UP001230649">
    <property type="component" value="Unassembled WGS sequence"/>
</dbReference>
<evidence type="ECO:0000313" key="1">
    <source>
        <dbReference type="EMBL" id="KAJ9114404.1"/>
    </source>
</evidence>
<dbReference type="EMBL" id="JASBWS010000009">
    <property type="protein sequence ID" value="KAJ9114404.1"/>
    <property type="molecule type" value="Genomic_DNA"/>
</dbReference>
<reference evidence="1" key="1">
    <citation type="submission" date="2023-04" db="EMBL/GenBank/DDBJ databases">
        <title>Draft Genome sequencing of Naganishia species isolated from polar environments using Oxford Nanopore Technology.</title>
        <authorList>
            <person name="Leo P."/>
            <person name="Venkateswaran K."/>
        </authorList>
    </citation>
    <scope>NUCLEOTIDE SEQUENCE</scope>
    <source>
        <strain evidence="1">MNA-CCFEE 5262</strain>
    </source>
</reference>
<name>A0ACC2WTC0_9TREE</name>
<organism evidence="1 2">
    <name type="scientific">Naganishia adeliensis</name>
    <dbReference type="NCBI Taxonomy" id="92952"/>
    <lineage>
        <taxon>Eukaryota</taxon>
        <taxon>Fungi</taxon>
        <taxon>Dikarya</taxon>
        <taxon>Basidiomycota</taxon>
        <taxon>Agaricomycotina</taxon>
        <taxon>Tremellomycetes</taxon>
        <taxon>Filobasidiales</taxon>
        <taxon>Filobasidiaceae</taxon>
        <taxon>Naganishia</taxon>
    </lineage>
</organism>
<accession>A0ACC2WTC0</accession>
<proteinExistence type="predicted"/>